<reference evidence="3" key="1">
    <citation type="submission" date="2022-11" db="EMBL/GenBank/DDBJ databases">
        <title>Genomic of Pseudomonas TF18.</title>
        <authorList>
            <person name="Liu T."/>
        </authorList>
    </citation>
    <scope>NUCLEOTIDE SEQUENCE</scope>
    <source>
        <strain evidence="3">TF18</strain>
    </source>
</reference>
<evidence type="ECO:0000313" key="3">
    <source>
        <dbReference type="EMBL" id="WAE54811.1"/>
    </source>
</evidence>
<dbReference type="Pfam" id="PF09828">
    <property type="entry name" value="ChrB_C"/>
    <property type="match status" value="1"/>
</dbReference>
<sequence length="313" mass="34462">MTNWLSLIIALPTANATERMRAWRALKSSGAAVLRDGVYLLPDNLACRESLEAVERDVLSSNGTAFLLPINDPQGQRFIELFDRSEDYTRLRIEIEACQAQVNADNALASTKQVRKLRKAFAQVAAIDFFPAADRQQTDAALKTLETAISRALSLDEPSSQDQPIEQLDRRDYQGRLWATRKRPWVDRLASAWLIRRCIDPTARILWLDTPSDCPAEALGFDFDGATFSHVGSRVTFEVLATSFSLDSPAISKLGLLVHYLDVGGVQPPEAPGVESVLAGLRQAFADDDELLAAAATVFDGLLARFEGKPCGR</sequence>
<dbReference type="InterPro" id="IPR046858">
    <property type="entry name" value="ChrB_N"/>
</dbReference>
<dbReference type="Proteomes" id="UP001164632">
    <property type="component" value="Chromosome"/>
</dbReference>
<gene>
    <name evidence="3" type="ORF">OSV15_11890</name>
</gene>
<dbReference type="Pfam" id="PF20229">
    <property type="entry name" value="ChrB_N"/>
    <property type="match status" value="1"/>
</dbReference>
<proteinExistence type="predicted"/>
<evidence type="ECO:0000259" key="2">
    <source>
        <dbReference type="Pfam" id="PF20229"/>
    </source>
</evidence>
<dbReference type="InterPro" id="IPR018634">
    <property type="entry name" value="ChrB_C"/>
</dbReference>
<evidence type="ECO:0000259" key="1">
    <source>
        <dbReference type="Pfam" id="PF09828"/>
    </source>
</evidence>
<feature type="domain" description="ChrB N-terminal" evidence="2">
    <location>
        <begin position="19"/>
        <end position="149"/>
    </location>
</feature>
<feature type="domain" description="ChrB C-terminal" evidence="1">
    <location>
        <begin position="178"/>
        <end position="304"/>
    </location>
</feature>
<accession>A0AA47I0Z2</accession>
<dbReference type="AlphaFoldDB" id="A0AA47I0Z2"/>
<organism evidence="3 4">
    <name type="scientific">Stutzerimonas frequens</name>
    <dbReference type="NCBI Taxonomy" id="2968969"/>
    <lineage>
        <taxon>Bacteria</taxon>
        <taxon>Pseudomonadati</taxon>
        <taxon>Pseudomonadota</taxon>
        <taxon>Gammaproteobacteria</taxon>
        <taxon>Pseudomonadales</taxon>
        <taxon>Pseudomonadaceae</taxon>
        <taxon>Stutzerimonas</taxon>
    </lineage>
</organism>
<name>A0AA47I0Z2_9GAMM</name>
<dbReference type="EMBL" id="CP113257">
    <property type="protein sequence ID" value="WAE54811.1"/>
    <property type="molecule type" value="Genomic_DNA"/>
</dbReference>
<protein>
    <submittedName>
        <fullName evidence="3">Chromate resistance protein</fullName>
    </submittedName>
</protein>
<evidence type="ECO:0000313" key="4">
    <source>
        <dbReference type="Proteomes" id="UP001164632"/>
    </source>
</evidence>
<dbReference type="RefSeq" id="WP_044463166.1">
    <property type="nucleotide sequence ID" value="NZ_CP113257.1"/>
</dbReference>